<dbReference type="InterPro" id="IPR008971">
    <property type="entry name" value="HSP40/DnaJ_pept-bd"/>
</dbReference>
<dbReference type="Gene3D" id="2.60.260.20">
    <property type="entry name" value="Urease metallochaperone UreE, N-terminal domain"/>
    <property type="match status" value="2"/>
</dbReference>
<gene>
    <name evidence="3" type="ORF">PATL70BA_0207</name>
</gene>
<dbReference type="EMBL" id="LR130778">
    <property type="protein sequence ID" value="VDN46050.1"/>
    <property type="molecule type" value="Genomic_DNA"/>
</dbReference>
<keyword evidence="4" id="KW-1185">Reference proteome</keyword>
<evidence type="ECO:0000256" key="1">
    <source>
        <dbReference type="ARBA" id="ARBA00023186"/>
    </source>
</evidence>
<feature type="domain" description="Chaperone DnaJ C-terminal" evidence="2">
    <location>
        <begin position="2"/>
        <end position="116"/>
    </location>
</feature>
<protein>
    <submittedName>
        <fullName evidence="3">Heat-shock protein</fullName>
    </submittedName>
</protein>
<dbReference type="Pfam" id="PF01556">
    <property type="entry name" value="DnaJ_C"/>
    <property type="match status" value="1"/>
</dbReference>
<sequence length="137" mass="15635">MKIPRGIEPGEKIRLKGKGEESLSGGEPGDLILIIEIEPFLNMTLHGLDIHTKLDIYPWDAYLGCKKTIKAFEGDLIVTIPPLIQTGKKIRLLNKGYKNRKGKQGHIFVEINIMNPSHMDQTIKEHYEALYDYYNSK</sequence>
<dbReference type="GO" id="GO:0005829">
    <property type="term" value="C:cytosol"/>
    <property type="evidence" value="ECO:0007669"/>
    <property type="project" value="TreeGrafter"/>
</dbReference>
<dbReference type="PANTHER" id="PTHR24078:SF553">
    <property type="entry name" value="DNAJ HOMOLOG SUBFAMILY B MEMBER 5"/>
    <property type="match status" value="1"/>
</dbReference>
<dbReference type="InterPro" id="IPR002939">
    <property type="entry name" value="DnaJ_C"/>
</dbReference>
<evidence type="ECO:0000259" key="2">
    <source>
        <dbReference type="Pfam" id="PF01556"/>
    </source>
</evidence>
<name>A0A3P7NXN1_9FIRM</name>
<organism evidence="3 4">
    <name type="scientific">Petrocella atlantisensis</name>
    <dbReference type="NCBI Taxonomy" id="2173034"/>
    <lineage>
        <taxon>Bacteria</taxon>
        <taxon>Bacillati</taxon>
        <taxon>Bacillota</taxon>
        <taxon>Clostridia</taxon>
        <taxon>Lachnospirales</taxon>
        <taxon>Vallitaleaceae</taxon>
        <taxon>Petrocella</taxon>
    </lineage>
</organism>
<accession>A0A3P7NXN1</accession>
<dbReference type="PANTHER" id="PTHR24078">
    <property type="entry name" value="DNAJ HOMOLOG SUBFAMILY C MEMBER"/>
    <property type="match status" value="1"/>
</dbReference>
<dbReference type="InterPro" id="IPR051339">
    <property type="entry name" value="DnaJ_subfamily_B"/>
</dbReference>
<dbReference type="GO" id="GO:0051087">
    <property type="term" value="F:protein-folding chaperone binding"/>
    <property type="evidence" value="ECO:0007669"/>
    <property type="project" value="TreeGrafter"/>
</dbReference>
<dbReference type="SUPFAM" id="SSF49493">
    <property type="entry name" value="HSP40/DnaJ peptide-binding domain"/>
    <property type="match status" value="2"/>
</dbReference>
<dbReference type="KEGG" id="cbar:PATL70BA_0207"/>
<reference evidence="3 4" key="1">
    <citation type="submission" date="2018-09" db="EMBL/GenBank/DDBJ databases">
        <authorList>
            <person name="Postec A."/>
        </authorList>
    </citation>
    <scope>NUCLEOTIDE SEQUENCE [LARGE SCALE GENOMIC DNA]</scope>
    <source>
        <strain evidence="3">70B-A</strain>
    </source>
</reference>
<proteinExistence type="predicted"/>
<dbReference type="Proteomes" id="UP000279029">
    <property type="component" value="Chromosome"/>
</dbReference>
<dbReference type="GO" id="GO:0006457">
    <property type="term" value="P:protein folding"/>
    <property type="evidence" value="ECO:0007669"/>
    <property type="project" value="InterPro"/>
</dbReference>
<dbReference type="CDD" id="cd10747">
    <property type="entry name" value="DnaJ_C"/>
    <property type="match status" value="1"/>
</dbReference>
<keyword evidence="1" id="KW-0143">Chaperone</keyword>
<evidence type="ECO:0000313" key="4">
    <source>
        <dbReference type="Proteomes" id="UP000279029"/>
    </source>
</evidence>
<dbReference type="AlphaFoldDB" id="A0A3P7NXN1"/>
<evidence type="ECO:0000313" key="3">
    <source>
        <dbReference type="EMBL" id="VDN46050.1"/>
    </source>
</evidence>
<dbReference type="GO" id="GO:0051082">
    <property type="term" value="F:unfolded protein binding"/>
    <property type="evidence" value="ECO:0007669"/>
    <property type="project" value="InterPro"/>
</dbReference>